<dbReference type="InterPro" id="IPR022789">
    <property type="entry name" value="ParD"/>
</dbReference>
<evidence type="ECO:0000256" key="2">
    <source>
        <dbReference type="ARBA" id="ARBA00022649"/>
    </source>
</evidence>
<protein>
    <submittedName>
        <fullName evidence="3">Type II toxin-antitoxin system ParD family antitoxin</fullName>
    </submittedName>
</protein>
<evidence type="ECO:0000313" key="3">
    <source>
        <dbReference type="EMBL" id="PIM54832.1"/>
    </source>
</evidence>
<dbReference type="Pfam" id="PF03693">
    <property type="entry name" value="ParD_antitoxin"/>
    <property type="match status" value="1"/>
</dbReference>
<dbReference type="InterPro" id="IPR038296">
    <property type="entry name" value="ParD_sf"/>
</dbReference>
<dbReference type="Gene3D" id="6.10.10.120">
    <property type="entry name" value="Antitoxin ParD1-like"/>
    <property type="match status" value="1"/>
</dbReference>
<dbReference type="NCBIfam" id="TIGR02606">
    <property type="entry name" value="antidote_CC2985"/>
    <property type="match status" value="1"/>
</dbReference>
<dbReference type="PANTHER" id="PTHR36582:SF2">
    <property type="entry name" value="ANTITOXIN PARD"/>
    <property type="match status" value="1"/>
</dbReference>
<organism evidence="3 4">
    <name type="scientific">Roseateles chitinivorans</name>
    <dbReference type="NCBI Taxonomy" id="2917965"/>
    <lineage>
        <taxon>Bacteria</taxon>
        <taxon>Pseudomonadati</taxon>
        <taxon>Pseudomonadota</taxon>
        <taxon>Betaproteobacteria</taxon>
        <taxon>Burkholderiales</taxon>
        <taxon>Sphaerotilaceae</taxon>
        <taxon>Roseateles</taxon>
    </lineage>
</organism>
<proteinExistence type="inferred from homology"/>
<dbReference type="Proteomes" id="UP000231501">
    <property type="component" value="Unassembled WGS sequence"/>
</dbReference>
<reference evidence="3 4" key="1">
    <citation type="submission" date="2017-11" db="EMBL/GenBank/DDBJ databases">
        <title>Draft genome sequence of Mitsuaria sp. HWN-4.</title>
        <authorList>
            <person name="Gundlapally S.R."/>
        </authorList>
    </citation>
    <scope>NUCLEOTIDE SEQUENCE [LARGE SCALE GENOMIC DNA]</scope>
    <source>
        <strain evidence="3 4">HWN-4</strain>
    </source>
</reference>
<comment type="caution">
    <text evidence="3">The sequence shown here is derived from an EMBL/GenBank/DDBJ whole genome shotgun (WGS) entry which is preliminary data.</text>
</comment>
<keyword evidence="2" id="KW-1277">Toxin-antitoxin system</keyword>
<dbReference type="InterPro" id="IPR010985">
    <property type="entry name" value="Ribbon_hlx_hlx"/>
</dbReference>
<dbReference type="SUPFAM" id="SSF47598">
    <property type="entry name" value="Ribbon-helix-helix"/>
    <property type="match status" value="1"/>
</dbReference>
<evidence type="ECO:0000313" key="4">
    <source>
        <dbReference type="Proteomes" id="UP000231501"/>
    </source>
</evidence>
<accession>A0A2G9CET2</accession>
<dbReference type="OrthoDB" id="9815501at2"/>
<comment type="similarity">
    <text evidence="1">Belongs to the ParD antitoxin family.</text>
</comment>
<evidence type="ECO:0000256" key="1">
    <source>
        <dbReference type="ARBA" id="ARBA00008580"/>
    </source>
</evidence>
<dbReference type="PANTHER" id="PTHR36582">
    <property type="entry name" value="ANTITOXIN PARD"/>
    <property type="match status" value="1"/>
</dbReference>
<sequence>MINADLGPELEAYVQQLIDSGRYSSRQDVLKEAVRLLRQQEDLAVFKTMLDKGIKDSDDGLGRPADEFFEEFLAAIHSRPNRS</sequence>
<dbReference type="EMBL" id="PEOG01000007">
    <property type="protein sequence ID" value="PIM54832.1"/>
    <property type="molecule type" value="Genomic_DNA"/>
</dbReference>
<name>A0A2G9CET2_9BURK</name>
<keyword evidence="4" id="KW-1185">Reference proteome</keyword>
<gene>
    <name evidence="3" type="ORF">CS062_02830</name>
</gene>
<dbReference type="RefSeq" id="WP_099859944.1">
    <property type="nucleotide sequence ID" value="NZ_PEOG01000007.1"/>
</dbReference>
<dbReference type="AlphaFoldDB" id="A0A2G9CET2"/>
<dbReference type="GO" id="GO:0006355">
    <property type="term" value="P:regulation of DNA-templated transcription"/>
    <property type="evidence" value="ECO:0007669"/>
    <property type="project" value="InterPro"/>
</dbReference>